<comment type="caution">
    <text evidence="1">The sequence shown here is derived from an EMBL/GenBank/DDBJ whole genome shotgun (WGS) entry which is preliminary data.</text>
</comment>
<sequence>MHPKKTTSFAIKDYLGNELSPLSQTHAIFSLLVFVPSPLSSLFSQPVLSNPSSALLPKFSLHLDRSSVIADDEEMLKPVMEMLSTDSKGFLQHARTPEPDHRPPTVSQPTNLRHTILSLTFSVFSFHSLYSLVFTSWGLACSLDFEFSEL</sequence>
<evidence type="ECO:0000313" key="2">
    <source>
        <dbReference type="Proteomes" id="UP001415857"/>
    </source>
</evidence>
<evidence type="ECO:0000313" key="1">
    <source>
        <dbReference type="EMBL" id="KAK9273786.1"/>
    </source>
</evidence>
<gene>
    <name evidence="1" type="ORF">L1049_018596</name>
</gene>
<dbReference type="EMBL" id="JBBPBK010000012">
    <property type="protein sequence ID" value="KAK9273786.1"/>
    <property type="molecule type" value="Genomic_DNA"/>
</dbReference>
<organism evidence="1 2">
    <name type="scientific">Liquidambar formosana</name>
    <name type="common">Formosan gum</name>
    <dbReference type="NCBI Taxonomy" id="63359"/>
    <lineage>
        <taxon>Eukaryota</taxon>
        <taxon>Viridiplantae</taxon>
        <taxon>Streptophyta</taxon>
        <taxon>Embryophyta</taxon>
        <taxon>Tracheophyta</taxon>
        <taxon>Spermatophyta</taxon>
        <taxon>Magnoliopsida</taxon>
        <taxon>eudicotyledons</taxon>
        <taxon>Gunneridae</taxon>
        <taxon>Pentapetalae</taxon>
        <taxon>Saxifragales</taxon>
        <taxon>Altingiaceae</taxon>
        <taxon>Liquidambar</taxon>
    </lineage>
</organism>
<reference evidence="1 2" key="1">
    <citation type="journal article" date="2024" name="Plant J.">
        <title>Genome sequences and population genomics reveal climatic adaptation and genomic divergence between two closely related sweetgum species.</title>
        <authorList>
            <person name="Xu W.Q."/>
            <person name="Ren C.Q."/>
            <person name="Zhang X.Y."/>
            <person name="Comes H.P."/>
            <person name="Liu X.H."/>
            <person name="Li Y.G."/>
            <person name="Kettle C.J."/>
            <person name="Jalonen R."/>
            <person name="Gaisberger H."/>
            <person name="Ma Y.Z."/>
            <person name="Qiu Y.X."/>
        </authorList>
    </citation>
    <scope>NUCLEOTIDE SEQUENCE [LARGE SCALE GENOMIC DNA]</scope>
    <source>
        <strain evidence="1">Hangzhou</strain>
    </source>
</reference>
<dbReference type="Proteomes" id="UP001415857">
    <property type="component" value="Unassembled WGS sequence"/>
</dbReference>
<proteinExistence type="predicted"/>
<name>A0AAP0RAB0_LIQFO</name>
<protein>
    <submittedName>
        <fullName evidence="1">Uncharacterized protein</fullName>
    </submittedName>
</protein>
<keyword evidence="2" id="KW-1185">Reference proteome</keyword>
<accession>A0AAP0RAB0</accession>
<dbReference type="AlphaFoldDB" id="A0AAP0RAB0"/>